<dbReference type="AlphaFoldDB" id="A0AAW5ZM07"/>
<proteinExistence type="predicted"/>
<keyword evidence="2" id="KW-0732">Signal</keyword>
<feature type="signal peptide" evidence="2">
    <location>
        <begin position="1"/>
        <end position="30"/>
    </location>
</feature>
<comment type="caution">
    <text evidence="3">The sequence shown here is derived from an EMBL/GenBank/DDBJ whole genome shotgun (WGS) entry which is preliminary data.</text>
</comment>
<dbReference type="Proteomes" id="UP001144050">
    <property type="component" value="Unassembled WGS sequence"/>
</dbReference>
<dbReference type="EMBL" id="JAIVFG010000012">
    <property type="protein sequence ID" value="MDB0570969.1"/>
    <property type="molecule type" value="Genomic_DNA"/>
</dbReference>
<sequence>MFRPSSRIASGLLAATAALAALSVQVPAYADDVYLCTGPNGVPEYRNSGNIKGCKKLSLPDVVTVPGTRSPRSGGAASAESSGGFPRVDSATQKSRDGERRRVLAAELSEEERKLQALQAEYNNGQPERQGNERNYQKYLDRTAQLKSDIERGQANVDSLRRELSNLKE</sequence>
<evidence type="ECO:0000256" key="1">
    <source>
        <dbReference type="SAM" id="MobiDB-lite"/>
    </source>
</evidence>
<feature type="chain" id="PRO_5043498933" evidence="2">
    <location>
        <begin position="31"/>
        <end position="169"/>
    </location>
</feature>
<dbReference type="RefSeq" id="WP_042592179.1">
    <property type="nucleotide sequence ID" value="NZ_CDLW01000001.1"/>
</dbReference>
<gene>
    <name evidence="3" type="ORF">LBW59_09305</name>
</gene>
<organism evidence="3 4">
    <name type="scientific">Ralstonia solanacearum</name>
    <name type="common">Pseudomonas solanacearum</name>
    <dbReference type="NCBI Taxonomy" id="305"/>
    <lineage>
        <taxon>Bacteria</taxon>
        <taxon>Pseudomonadati</taxon>
        <taxon>Pseudomonadota</taxon>
        <taxon>Betaproteobacteria</taxon>
        <taxon>Burkholderiales</taxon>
        <taxon>Burkholderiaceae</taxon>
        <taxon>Ralstonia</taxon>
        <taxon>Ralstonia solanacearum species complex</taxon>
    </lineage>
</organism>
<evidence type="ECO:0000313" key="3">
    <source>
        <dbReference type="EMBL" id="MDB0570969.1"/>
    </source>
</evidence>
<accession>A0AAW5ZM07</accession>
<feature type="compositionally biased region" description="Low complexity" evidence="1">
    <location>
        <begin position="73"/>
        <end position="84"/>
    </location>
</feature>
<reference evidence="3" key="1">
    <citation type="submission" date="2021-09" db="EMBL/GenBank/DDBJ databases">
        <title>Genomic analysis of Ralstonia spp.</title>
        <authorList>
            <person name="Aburjaile F."/>
            <person name="Ariute J.C."/>
            <person name="Pais A.K.L."/>
            <person name="Albuquerque G.M.R."/>
            <person name="Silva A.M.F."/>
            <person name="Brenig B."/>
            <person name="Azevedo V."/>
            <person name="Matiuzzi M."/>
            <person name="Ramos R."/>
            <person name="Goes-Neto A."/>
            <person name="Soares S."/>
            <person name="Iseppon A.M.B."/>
            <person name="Souza E."/>
            <person name="Gama M."/>
        </authorList>
    </citation>
    <scope>NUCLEOTIDE SEQUENCE</scope>
    <source>
        <strain evidence="3">CCRMRs91</strain>
    </source>
</reference>
<evidence type="ECO:0000256" key="2">
    <source>
        <dbReference type="SAM" id="SignalP"/>
    </source>
</evidence>
<name>A0AAW5ZM07_RALSL</name>
<feature type="region of interest" description="Disordered" evidence="1">
    <location>
        <begin position="118"/>
        <end position="137"/>
    </location>
</feature>
<feature type="region of interest" description="Disordered" evidence="1">
    <location>
        <begin position="64"/>
        <end position="101"/>
    </location>
</feature>
<protein>
    <submittedName>
        <fullName evidence="3">DUF4124 domain-containing protein</fullName>
    </submittedName>
</protein>
<evidence type="ECO:0000313" key="4">
    <source>
        <dbReference type="Proteomes" id="UP001144050"/>
    </source>
</evidence>